<feature type="binding site" evidence="3">
    <location>
        <position position="171"/>
    </location>
    <ligand>
        <name>Cu cation</name>
        <dbReference type="ChEBI" id="CHEBI:23378"/>
    </ligand>
</feature>
<dbReference type="Pfam" id="PF02630">
    <property type="entry name" value="SCO1-SenC"/>
    <property type="match status" value="1"/>
</dbReference>
<feature type="binding site" evidence="3">
    <location>
        <position position="85"/>
    </location>
    <ligand>
        <name>Cu cation</name>
        <dbReference type="ChEBI" id="CHEBI:23378"/>
    </ligand>
</feature>
<evidence type="ECO:0000256" key="2">
    <source>
        <dbReference type="ARBA" id="ARBA00023008"/>
    </source>
</evidence>
<keyword evidence="3" id="KW-0479">Metal-binding</keyword>
<keyword evidence="2 3" id="KW-0186">Copper</keyword>
<dbReference type="RefSeq" id="WP_121128931.1">
    <property type="nucleotide sequence ID" value="NZ_JBHUFK010000001.1"/>
</dbReference>
<dbReference type="CDD" id="cd02968">
    <property type="entry name" value="SCO"/>
    <property type="match status" value="1"/>
</dbReference>
<dbReference type="InterPro" id="IPR003782">
    <property type="entry name" value="SCO1/SenC"/>
</dbReference>
<accession>A0A494Z4Z3</accession>
<name>A0A494Z4Z3_9BACI</name>
<protein>
    <submittedName>
        <fullName evidence="6">SCO family protein</fullName>
    </submittedName>
</protein>
<keyword evidence="7" id="KW-1185">Reference proteome</keyword>
<gene>
    <name evidence="6" type="ORF">D8M05_04125</name>
</gene>
<feature type="disulfide bond" description="Redox-active" evidence="4">
    <location>
        <begin position="81"/>
        <end position="85"/>
    </location>
</feature>
<feature type="domain" description="Thioredoxin" evidence="5">
    <location>
        <begin position="43"/>
        <end position="209"/>
    </location>
</feature>
<dbReference type="PROSITE" id="PS51352">
    <property type="entry name" value="THIOREDOXIN_2"/>
    <property type="match status" value="1"/>
</dbReference>
<keyword evidence="4" id="KW-1015">Disulfide bond</keyword>
<sequence length="210" mass="24067">MINNKHNRLAMIVVLMFGAILLFVGTDGFKAFTVEKARINKLMEENPVFPEVTIEDSKERVYPFSAFEGKYVMLTFIYTACTDVCPELEMNLYEVYRSIPEKYIGEDIVFLSISFDPTRDNPATLEKYRQYFNSDGETWRMARIPNQTELDNLLNEFGVIVIPDQNGHFQHNSAFYLVDPNGILVEVMDYTEVEAAADKVTSILTTEVGE</sequence>
<organism evidence="6 7">
    <name type="scientific">Oceanobacillus bengalensis</name>
    <dbReference type="NCBI Taxonomy" id="1435466"/>
    <lineage>
        <taxon>Bacteria</taxon>
        <taxon>Bacillati</taxon>
        <taxon>Bacillota</taxon>
        <taxon>Bacilli</taxon>
        <taxon>Bacillales</taxon>
        <taxon>Bacillaceae</taxon>
        <taxon>Oceanobacillus</taxon>
    </lineage>
</organism>
<feature type="binding site" evidence="3">
    <location>
        <position position="81"/>
    </location>
    <ligand>
        <name>Cu cation</name>
        <dbReference type="ChEBI" id="CHEBI:23378"/>
    </ligand>
</feature>
<evidence type="ECO:0000256" key="3">
    <source>
        <dbReference type="PIRSR" id="PIRSR603782-1"/>
    </source>
</evidence>
<evidence type="ECO:0000313" key="7">
    <source>
        <dbReference type="Proteomes" id="UP000281813"/>
    </source>
</evidence>
<dbReference type="EMBL" id="RBZO01000004">
    <property type="protein sequence ID" value="RKQ17593.1"/>
    <property type="molecule type" value="Genomic_DNA"/>
</dbReference>
<proteinExistence type="inferred from homology"/>
<dbReference type="AlphaFoldDB" id="A0A494Z4Z3"/>
<dbReference type="GO" id="GO:0046872">
    <property type="term" value="F:metal ion binding"/>
    <property type="evidence" value="ECO:0007669"/>
    <property type="project" value="UniProtKB-KW"/>
</dbReference>
<evidence type="ECO:0000313" key="6">
    <source>
        <dbReference type="EMBL" id="RKQ17593.1"/>
    </source>
</evidence>
<dbReference type="SUPFAM" id="SSF52833">
    <property type="entry name" value="Thioredoxin-like"/>
    <property type="match status" value="1"/>
</dbReference>
<evidence type="ECO:0000256" key="4">
    <source>
        <dbReference type="PIRSR" id="PIRSR603782-2"/>
    </source>
</evidence>
<dbReference type="PANTHER" id="PTHR12151:SF25">
    <property type="entry name" value="LINALOOL DEHYDRATASE_ISOMERASE DOMAIN-CONTAINING PROTEIN"/>
    <property type="match status" value="1"/>
</dbReference>
<reference evidence="6 7" key="1">
    <citation type="journal article" date="2015" name="Antonie Van Leeuwenhoek">
        <title>Oceanobacillus bengalensis sp. nov., a bacterium isolated from seawater of the Bay of Bengal.</title>
        <authorList>
            <person name="Yongchang O."/>
            <person name="Xiang W."/>
            <person name="Wang G."/>
        </authorList>
    </citation>
    <scope>NUCLEOTIDE SEQUENCE [LARGE SCALE GENOMIC DNA]</scope>
    <source>
        <strain evidence="6 7">MCCC 1K00260</strain>
    </source>
</reference>
<dbReference type="InterPro" id="IPR013766">
    <property type="entry name" value="Thioredoxin_domain"/>
</dbReference>
<evidence type="ECO:0000259" key="5">
    <source>
        <dbReference type="PROSITE" id="PS51352"/>
    </source>
</evidence>
<dbReference type="PANTHER" id="PTHR12151">
    <property type="entry name" value="ELECTRON TRANSPORT PROTIN SCO1/SENC FAMILY MEMBER"/>
    <property type="match status" value="1"/>
</dbReference>
<dbReference type="Proteomes" id="UP000281813">
    <property type="component" value="Unassembled WGS sequence"/>
</dbReference>
<dbReference type="OrthoDB" id="8550465at2"/>
<evidence type="ECO:0000256" key="1">
    <source>
        <dbReference type="ARBA" id="ARBA00010996"/>
    </source>
</evidence>
<dbReference type="Gene3D" id="3.40.30.10">
    <property type="entry name" value="Glutaredoxin"/>
    <property type="match status" value="1"/>
</dbReference>
<comment type="similarity">
    <text evidence="1">Belongs to the SCO1/2 family.</text>
</comment>
<comment type="caution">
    <text evidence="6">The sequence shown here is derived from an EMBL/GenBank/DDBJ whole genome shotgun (WGS) entry which is preliminary data.</text>
</comment>
<dbReference type="InterPro" id="IPR036249">
    <property type="entry name" value="Thioredoxin-like_sf"/>
</dbReference>